<feature type="region of interest" description="Disordered" evidence="1">
    <location>
        <begin position="273"/>
        <end position="294"/>
    </location>
</feature>
<dbReference type="RefSeq" id="WP_270678382.1">
    <property type="nucleotide sequence ID" value="NZ_JAQFWP010000024.1"/>
</dbReference>
<dbReference type="Pfam" id="PF09250">
    <property type="entry name" value="Prim-Pol"/>
    <property type="match status" value="1"/>
</dbReference>
<evidence type="ECO:0000313" key="4">
    <source>
        <dbReference type="Proteomes" id="UP001165685"/>
    </source>
</evidence>
<proteinExistence type="predicted"/>
<evidence type="ECO:0000256" key="1">
    <source>
        <dbReference type="SAM" id="MobiDB-lite"/>
    </source>
</evidence>
<dbReference type="CDD" id="cd04859">
    <property type="entry name" value="Prim_Pol"/>
    <property type="match status" value="1"/>
</dbReference>
<name>A0ABT4TNA8_9ACTN</name>
<protein>
    <submittedName>
        <fullName evidence="3">Bifunctional DNA primase/polymerase</fullName>
    </submittedName>
</protein>
<feature type="domain" description="DNA primase/polymerase bifunctional N-terminal" evidence="2">
    <location>
        <begin position="13"/>
        <end position="192"/>
    </location>
</feature>
<dbReference type="SUPFAM" id="SSF56747">
    <property type="entry name" value="Prim-pol domain"/>
    <property type="match status" value="1"/>
</dbReference>
<reference evidence="3" key="1">
    <citation type="submission" date="2023-01" db="EMBL/GenBank/DDBJ databases">
        <title>Draft genome sequence of Nocardiopsis sp. LSu2-4 isolated from halophytes.</title>
        <authorList>
            <person name="Duangmal K."/>
            <person name="Chantavorakit T."/>
        </authorList>
    </citation>
    <scope>NUCLEOTIDE SEQUENCE</scope>
    <source>
        <strain evidence="3">LSu2-4</strain>
    </source>
</reference>
<accession>A0ABT4TNA8</accession>
<evidence type="ECO:0000313" key="3">
    <source>
        <dbReference type="EMBL" id="MDA2805729.1"/>
    </source>
</evidence>
<keyword evidence="4" id="KW-1185">Reference proteome</keyword>
<dbReference type="InterPro" id="IPR015330">
    <property type="entry name" value="DNA_primase/pol_bifunc_N"/>
</dbReference>
<feature type="compositionally biased region" description="Gly residues" evidence="1">
    <location>
        <begin position="285"/>
        <end position="294"/>
    </location>
</feature>
<dbReference type="EMBL" id="JAQFWP010000024">
    <property type="protein sequence ID" value="MDA2805729.1"/>
    <property type="molecule type" value="Genomic_DNA"/>
</dbReference>
<evidence type="ECO:0000259" key="2">
    <source>
        <dbReference type="SMART" id="SM00943"/>
    </source>
</evidence>
<comment type="caution">
    <text evidence="3">The sequence shown here is derived from an EMBL/GenBank/DDBJ whole genome shotgun (WGS) entry which is preliminary data.</text>
</comment>
<dbReference type="SMART" id="SM00943">
    <property type="entry name" value="Prim-Pol"/>
    <property type="match status" value="1"/>
</dbReference>
<sequence length="294" mass="31718">MIPENPASRRDYAITYIDNGEKVFVLGPGKAPLANCRPCREGHRTPEEMEACTCLTCHGLYAATDDMDRVDAMLAQNPDGLLAIRTGAVSDLVVIDVDPPEGLETMAQMMEAGILRETRAQRTGSGGWHLCYRHPGGYVPSGAGRAGHKVDVKADGGYIVAAPSAHPRTGQPYTWRFDFPTAPRDEVHPGLLKIIRPPEQPRPEADPRDFDHISHRRLRGLVDTVLDSQEGGRNAALHWAACKAGEMVARGEITEQVAYDALAAAAQHTGLPLREIGTGPHNGTIGSGLRKGGR</sequence>
<organism evidence="3 4">
    <name type="scientific">Nocardiopsis suaedae</name>
    <dbReference type="NCBI Taxonomy" id="3018444"/>
    <lineage>
        <taxon>Bacteria</taxon>
        <taxon>Bacillati</taxon>
        <taxon>Actinomycetota</taxon>
        <taxon>Actinomycetes</taxon>
        <taxon>Streptosporangiales</taxon>
        <taxon>Nocardiopsidaceae</taxon>
        <taxon>Nocardiopsis</taxon>
    </lineage>
</organism>
<dbReference type="Proteomes" id="UP001165685">
    <property type="component" value="Unassembled WGS sequence"/>
</dbReference>
<gene>
    <name evidence="3" type="ORF">O4U47_14515</name>
</gene>